<name>A0A250J1G7_9BACT</name>
<evidence type="ECO:0000313" key="3">
    <source>
        <dbReference type="Proteomes" id="UP000217257"/>
    </source>
</evidence>
<dbReference type="AlphaFoldDB" id="A0A250J1G7"/>
<accession>A0A250J1G7</accession>
<evidence type="ECO:0000313" key="2">
    <source>
        <dbReference type="EMBL" id="ATB37834.1"/>
    </source>
</evidence>
<feature type="domain" description="Thioesterase" evidence="1">
    <location>
        <begin position="60"/>
        <end position="137"/>
    </location>
</feature>
<organism evidence="2 3">
    <name type="scientific">Cystobacter fuscus</name>
    <dbReference type="NCBI Taxonomy" id="43"/>
    <lineage>
        <taxon>Bacteria</taxon>
        <taxon>Pseudomonadati</taxon>
        <taxon>Myxococcota</taxon>
        <taxon>Myxococcia</taxon>
        <taxon>Myxococcales</taxon>
        <taxon>Cystobacterineae</taxon>
        <taxon>Archangiaceae</taxon>
        <taxon>Cystobacter</taxon>
    </lineage>
</organism>
<dbReference type="Gene3D" id="3.10.129.10">
    <property type="entry name" value="Hotdog Thioesterase"/>
    <property type="match status" value="1"/>
</dbReference>
<sequence length="160" mass="17081">MVGAMSPTSPESLQERFAPHLACFGCGPANSQGLRIRSIVEGDRVVADWTPAEHHQAFPGVVSGGIIGTLLDCHCNWTAAHTLMKDRGLDTPPCTVTAEYSIQLKRPTPLGPLRLEARPVSQEGDKVVVEGTLTAGGKVCATCRGTFVAVKPGHPAYHRW</sequence>
<dbReference type="EMBL" id="CP022098">
    <property type="protein sequence ID" value="ATB37834.1"/>
    <property type="molecule type" value="Genomic_DNA"/>
</dbReference>
<gene>
    <name evidence="2" type="ORF">CYFUS_003259</name>
</gene>
<dbReference type="SUPFAM" id="SSF54637">
    <property type="entry name" value="Thioesterase/thiol ester dehydrase-isomerase"/>
    <property type="match status" value="1"/>
</dbReference>
<dbReference type="Proteomes" id="UP000217257">
    <property type="component" value="Chromosome"/>
</dbReference>
<dbReference type="KEGG" id="cfus:CYFUS_003259"/>
<evidence type="ECO:0000259" key="1">
    <source>
        <dbReference type="Pfam" id="PF03061"/>
    </source>
</evidence>
<dbReference type="GO" id="GO:0016790">
    <property type="term" value="F:thiolester hydrolase activity"/>
    <property type="evidence" value="ECO:0007669"/>
    <property type="project" value="UniProtKB-ARBA"/>
</dbReference>
<protein>
    <submittedName>
        <fullName evidence="2">Thioesterase</fullName>
    </submittedName>
</protein>
<dbReference type="InterPro" id="IPR006683">
    <property type="entry name" value="Thioestr_dom"/>
</dbReference>
<dbReference type="CDD" id="cd03443">
    <property type="entry name" value="PaaI_thioesterase"/>
    <property type="match status" value="1"/>
</dbReference>
<dbReference type="Pfam" id="PF03061">
    <property type="entry name" value="4HBT"/>
    <property type="match status" value="1"/>
</dbReference>
<proteinExistence type="predicted"/>
<dbReference type="InterPro" id="IPR029069">
    <property type="entry name" value="HotDog_dom_sf"/>
</dbReference>
<reference evidence="2 3" key="1">
    <citation type="submission" date="2017-06" db="EMBL/GenBank/DDBJ databases">
        <title>Sequencing and comparative analysis of myxobacterial genomes.</title>
        <authorList>
            <person name="Rupp O."/>
            <person name="Goesmann A."/>
            <person name="Sogaard-Andersen L."/>
        </authorList>
    </citation>
    <scope>NUCLEOTIDE SEQUENCE [LARGE SCALE GENOMIC DNA]</scope>
    <source>
        <strain evidence="2 3">DSM 52655</strain>
    </source>
</reference>